<feature type="domain" description="Amidase" evidence="4">
    <location>
        <begin position="27"/>
        <end position="429"/>
    </location>
</feature>
<reference evidence="5 6" key="1">
    <citation type="submission" date="2016-10" db="EMBL/GenBank/DDBJ databases">
        <authorList>
            <person name="de Groot N.N."/>
        </authorList>
    </citation>
    <scope>NUCLEOTIDE SEQUENCE [LARGE SCALE GENOMIC DNA]</scope>
    <source>
        <strain evidence="5 6">DSM 44892</strain>
    </source>
</reference>
<dbReference type="EMBL" id="FNDN01000019">
    <property type="protein sequence ID" value="SDJ22244.1"/>
    <property type="molecule type" value="Genomic_DNA"/>
</dbReference>
<accession>A0A1G8RZ13</accession>
<dbReference type="AlphaFoldDB" id="A0A1G8RZ13"/>
<evidence type="ECO:0000313" key="6">
    <source>
        <dbReference type="Proteomes" id="UP000183263"/>
    </source>
</evidence>
<evidence type="ECO:0000256" key="3">
    <source>
        <dbReference type="ARBA" id="ARBA00012922"/>
    </source>
</evidence>
<dbReference type="Pfam" id="PF01425">
    <property type="entry name" value="Amidase"/>
    <property type="match status" value="1"/>
</dbReference>
<evidence type="ECO:0000256" key="1">
    <source>
        <dbReference type="ARBA" id="ARBA00001311"/>
    </source>
</evidence>
<dbReference type="Gene3D" id="3.90.1300.10">
    <property type="entry name" value="Amidase signature (AS) domain"/>
    <property type="match status" value="1"/>
</dbReference>
<gene>
    <name evidence="5" type="ORF">SAMN05444695_11943</name>
</gene>
<dbReference type="PANTHER" id="PTHR11895:SF7">
    <property type="entry name" value="GLUTAMYL-TRNA(GLN) AMIDOTRANSFERASE SUBUNIT A, MITOCHONDRIAL"/>
    <property type="match status" value="1"/>
</dbReference>
<evidence type="ECO:0000313" key="5">
    <source>
        <dbReference type="EMBL" id="SDJ22244.1"/>
    </source>
</evidence>
<sequence>MGEPANSPETAVTIAQRVRAGTLDAADVVESTLDRIARHDDVFHAFVDVHADEARAAAVALDRAPDRAEFPLAGVPVAIKDVVPMAGHTLREGSAAAPMEPATTDHPVVTRLRQAGAILVGRTAVPELCVWGTTDVPGRITRNPRNPAYTAGGSSGGAGAAVAAGMVPLAHGTDGLGSIRIPAANCGVFGIKPGRGLVPSELGANSWFGMGENGVLATTVGDAALMLSVLAAEPGLADVATPEPLRVGIAPSSPSPVVSVDERWSAAAHDAGSLLADLGHRTTPTRLPYPVDLLPLLARWTLGTAADAEEFDDELLQPRTRRHIGVGRMLRSVNPRSLDRLEAAFSRVFEGIDLVVTPTLLRPGPAAIAWSEKSWVANMLSNVRYASFTPVWNLLGWPAASVPFGVHPVSRTPTAVQIAGPPGAESAILGLAGEIERARAWERVADLS</sequence>
<proteinExistence type="inferred from homology"/>
<dbReference type="RefSeq" id="WP_072740027.1">
    <property type="nucleotide sequence ID" value="NZ_CP048813.1"/>
</dbReference>
<dbReference type="InterPro" id="IPR000120">
    <property type="entry name" value="Amidase"/>
</dbReference>
<dbReference type="InterPro" id="IPR023631">
    <property type="entry name" value="Amidase_dom"/>
</dbReference>
<evidence type="ECO:0000256" key="2">
    <source>
        <dbReference type="ARBA" id="ARBA00009199"/>
    </source>
</evidence>
<evidence type="ECO:0000259" key="4">
    <source>
        <dbReference type="Pfam" id="PF01425"/>
    </source>
</evidence>
<dbReference type="InterPro" id="IPR036928">
    <property type="entry name" value="AS_sf"/>
</dbReference>
<name>A0A1G8RZ13_9NOCA</name>
<organism evidence="5 6">
    <name type="scientific">Rhodococcus triatomae</name>
    <dbReference type="NCBI Taxonomy" id="300028"/>
    <lineage>
        <taxon>Bacteria</taxon>
        <taxon>Bacillati</taxon>
        <taxon>Actinomycetota</taxon>
        <taxon>Actinomycetes</taxon>
        <taxon>Mycobacteriales</taxon>
        <taxon>Nocardiaceae</taxon>
        <taxon>Rhodococcus</taxon>
    </lineage>
</organism>
<comment type="catalytic activity">
    <reaction evidence="1">
        <text>a monocarboxylic acid amide + H2O = a monocarboxylate + NH4(+)</text>
        <dbReference type="Rhea" id="RHEA:12020"/>
        <dbReference type="ChEBI" id="CHEBI:15377"/>
        <dbReference type="ChEBI" id="CHEBI:28938"/>
        <dbReference type="ChEBI" id="CHEBI:35757"/>
        <dbReference type="ChEBI" id="CHEBI:83628"/>
        <dbReference type="EC" id="3.5.1.4"/>
    </reaction>
</comment>
<keyword evidence="6" id="KW-1185">Reference proteome</keyword>
<dbReference type="PANTHER" id="PTHR11895">
    <property type="entry name" value="TRANSAMIDASE"/>
    <property type="match status" value="1"/>
</dbReference>
<comment type="similarity">
    <text evidence="2">Belongs to the amidase family.</text>
</comment>
<dbReference type="Proteomes" id="UP000183263">
    <property type="component" value="Unassembled WGS sequence"/>
</dbReference>
<dbReference type="GO" id="GO:0004040">
    <property type="term" value="F:amidase activity"/>
    <property type="evidence" value="ECO:0007669"/>
    <property type="project" value="UniProtKB-EC"/>
</dbReference>
<dbReference type="SUPFAM" id="SSF75304">
    <property type="entry name" value="Amidase signature (AS) enzymes"/>
    <property type="match status" value="1"/>
</dbReference>
<protein>
    <recommendedName>
        <fullName evidence="3">amidase</fullName>
        <ecNumber evidence="3">3.5.1.4</ecNumber>
    </recommendedName>
</protein>
<dbReference type="EC" id="3.5.1.4" evidence="3"/>
<dbReference type="OrthoDB" id="5175573at2"/>